<protein>
    <recommendedName>
        <fullName evidence="13">Cation-transporting ATPase</fullName>
        <ecNumber evidence="13">7.2.2.-</ecNumber>
    </recommendedName>
</protein>
<dbReference type="Gene3D" id="1.20.1110.10">
    <property type="entry name" value="Calcium-transporting ATPase, transmembrane domain"/>
    <property type="match status" value="1"/>
</dbReference>
<keyword evidence="9 13" id="KW-1278">Translocase</keyword>
<keyword evidence="4 13" id="KW-0812">Transmembrane</keyword>
<dbReference type="NCBIfam" id="TIGR01494">
    <property type="entry name" value="ATPase_P-type"/>
    <property type="match status" value="1"/>
</dbReference>
<evidence type="ECO:0000256" key="7">
    <source>
        <dbReference type="ARBA" id="ARBA00022840"/>
    </source>
</evidence>
<dbReference type="Gene3D" id="3.40.1110.10">
    <property type="entry name" value="Calcium-transporting ATPase, cytoplasmic domain N"/>
    <property type="match status" value="1"/>
</dbReference>
<dbReference type="Proteomes" id="UP001281761">
    <property type="component" value="Unassembled WGS sequence"/>
</dbReference>
<comment type="caution">
    <text evidence="13">Lacks conserved residue(s) required for the propagation of feature annotation.</text>
</comment>
<dbReference type="InterPro" id="IPR001757">
    <property type="entry name" value="P_typ_ATPase"/>
</dbReference>
<keyword evidence="10 13" id="KW-1133">Transmembrane helix</keyword>
<evidence type="ECO:0000256" key="4">
    <source>
        <dbReference type="ARBA" id="ARBA00022692"/>
    </source>
</evidence>
<evidence type="ECO:0000256" key="8">
    <source>
        <dbReference type="ARBA" id="ARBA00022842"/>
    </source>
</evidence>
<keyword evidence="6 13" id="KW-0547">Nucleotide-binding</keyword>
<evidence type="ECO:0000256" key="3">
    <source>
        <dbReference type="ARBA" id="ARBA00022553"/>
    </source>
</evidence>
<gene>
    <name evidence="15" type="ORF">BLNAU_17522</name>
</gene>
<feature type="domain" description="P5B-type ATPase N-terminal" evidence="14">
    <location>
        <begin position="22"/>
        <end position="102"/>
    </location>
</feature>
<organism evidence="15 16">
    <name type="scientific">Blattamonas nauphoetae</name>
    <dbReference type="NCBI Taxonomy" id="2049346"/>
    <lineage>
        <taxon>Eukaryota</taxon>
        <taxon>Metamonada</taxon>
        <taxon>Preaxostyla</taxon>
        <taxon>Oxymonadida</taxon>
        <taxon>Blattamonas</taxon>
    </lineage>
</organism>
<feature type="transmembrane region" description="Helical" evidence="13">
    <location>
        <begin position="837"/>
        <end position="864"/>
    </location>
</feature>
<dbReference type="Gene3D" id="3.40.50.1000">
    <property type="entry name" value="HAD superfamily/HAD-like"/>
    <property type="match status" value="1"/>
</dbReference>
<dbReference type="PANTHER" id="PTHR45630:SF8">
    <property type="entry name" value="CATION-TRANSPORTING ATPASE"/>
    <property type="match status" value="1"/>
</dbReference>
<evidence type="ECO:0000256" key="12">
    <source>
        <dbReference type="ARBA" id="ARBA00049360"/>
    </source>
</evidence>
<accession>A0ABQ9X6Z7</accession>
<dbReference type="SUPFAM" id="SSF56784">
    <property type="entry name" value="HAD-like"/>
    <property type="match status" value="1"/>
</dbReference>
<feature type="transmembrane region" description="Helical" evidence="13">
    <location>
        <begin position="759"/>
        <end position="778"/>
    </location>
</feature>
<keyword evidence="8 13" id="KW-0460">Magnesium</keyword>
<reference evidence="15 16" key="1">
    <citation type="journal article" date="2022" name="bioRxiv">
        <title>Genomics of Preaxostyla Flagellates Illuminates Evolutionary Transitions and the Path Towards Mitochondrial Loss.</title>
        <authorList>
            <person name="Novak L.V.F."/>
            <person name="Treitli S.C."/>
            <person name="Pyrih J."/>
            <person name="Halakuc P."/>
            <person name="Pipaliya S.V."/>
            <person name="Vacek V."/>
            <person name="Brzon O."/>
            <person name="Soukal P."/>
            <person name="Eme L."/>
            <person name="Dacks J.B."/>
            <person name="Karnkowska A."/>
            <person name="Elias M."/>
            <person name="Hampl V."/>
        </authorList>
    </citation>
    <scope>NUCLEOTIDE SEQUENCE [LARGE SCALE GENOMIC DNA]</scope>
    <source>
        <strain evidence="15">NAU3</strain>
        <tissue evidence="15">Gut</tissue>
    </source>
</reference>
<dbReference type="InterPro" id="IPR023214">
    <property type="entry name" value="HAD_sf"/>
</dbReference>
<evidence type="ECO:0000256" key="10">
    <source>
        <dbReference type="ARBA" id="ARBA00022989"/>
    </source>
</evidence>
<feature type="transmembrane region" description="Helical" evidence="13">
    <location>
        <begin position="195"/>
        <end position="215"/>
    </location>
</feature>
<keyword evidence="5 13" id="KW-0479">Metal-binding</keyword>
<keyword evidence="7 13" id="KW-0067">ATP-binding</keyword>
<evidence type="ECO:0000259" key="14">
    <source>
        <dbReference type="Pfam" id="PF12409"/>
    </source>
</evidence>
<dbReference type="InterPro" id="IPR036412">
    <property type="entry name" value="HAD-like_sf"/>
</dbReference>
<keyword evidence="11 13" id="KW-0472">Membrane</keyword>
<comment type="subcellular location">
    <subcellularLocation>
        <location evidence="1 13">Membrane</location>
        <topology evidence="1 13">Multi-pass membrane protein</topology>
    </subcellularLocation>
</comment>
<sequence length="1124" mass="127154">MPLSHELLTNQKPNALDEERVKSIQPYEFSPFRVFLFIIASIVTIGLFPLLCYWLKKLFVFSTSRRTTNDRASRMVIVDEYNRSYICPIRTSTDGTNNFKFFSYKLLRFVFDEEINDYIPVEYKTDIPFIALQHEMLHGHKEHAANRQRALFGINSIEVPMKPWYRVLLEECLHPFFMFQVFSVTIWSINSYLPYAMTVLGMSIISVIMNMVVTMRNLKNIHEMSKQNTVTTIQRNGVAPTEMSSDQLVPGDVVHLRSGTAVPCDIKGDTTDITDKDAIDAESMDANLPPTQNMLFCHTQEILSGVEVDVLKRFDFSSHLQRMSVVVNRKTKEWSSLDVFVKGSPEIIKTLCKAKSLPDNFNALTRKYTKDGFRVIALATRRLGFTSQKESMRDINKPSLPVFLVDKLQRNDVEQNLTFLGLLVLENRLRAQSAPAITELSTARIKSVMVTGDNPLTAVHVAKGCGILNAEETVFLGDLIDGEVKWVCQDDESITLDPFTLLPRRSILGTIPAPSPSPTLSLVPNQLLSETQSMCSNDTNNTDATTMFLNGSGQLVAVPPTTPITPFPALIGPLPRPEQTIEKGTRKYGLAITGPAFTHLLAQEEERLRRLALKKEELAENSLNPNSRLSPLDFHSSPFSRIVYLCRVFARMSPDDKTHLIEKYIALGYTTGMCGDGANDCGALKAAHVGISLSEVEASIAAPFTSLEANISCVPELILEGRASLVTSFQAFKYMALYSLIQFMTVTLLLMSGADLSSWMNFVLDTFLVLPLAFTMSYTEPSKKLSPQSPNSALVSFPVLSTLFFHFGVFVVTQFTVFFLTIKAPWFNNEHPVEDPYWSYCIASLYMYIFTQFQYIWIAVVVNLSGKYKRNQLTNPMYTIVVIAEVIWALYCLFTPGNTFTDLILMYNEDKYNQPWGYQLKHRLILFGITIVSFVPSLIVEYLVVVWGAKKRATRAMRRKRSKVGDKNHIALAPKYQPKMKEVALPSRVTTEALAVKPNPDVIPSVKPNTVTPNPIEDETHSNMSVTLSSQKETESILHSIQTTFGDVTSLASWHAEFERDFGDLRDLEELKARLGTTRIFENMAGEVVWRKKKDAWSMKWKKEYHKIIWDLVEEDKDLKLHSN</sequence>
<evidence type="ECO:0000256" key="1">
    <source>
        <dbReference type="ARBA" id="ARBA00004141"/>
    </source>
</evidence>
<evidence type="ECO:0000256" key="5">
    <source>
        <dbReference type="ARBA" id="ARBA00022723"/>
    </source>
</evidence>
<dbReference type="SUPFAM" id="SSF81665">
    <property type="entry name" value="Calcium ATPase, transmembrane domain M"/>
    <property type="match status" value="1"/>
</dbReference>
<evidence type="ECO:0000256" key="9">
    <source>
        <dbReference type="ARBA" id="ARBA00022967"/>
    </source>
</evidence>
<proteinExistence type="inferred from homology"/>
<comment type="catalytic activity">
    <reaction evidence="12 13">
        <text>ATP + H2O = ADP + phosphate + H(+)</text>
        <dbReference type="Rhea" id="RHEA:13065"/>
        <dbReference type="ChEBI" id="CHEBI:15377"/>
        <dbReference type="ChEBI" id="CHEBI:15378"/>
        <dbReference type="ChEBI" id="CHEBI:30616"/>
        <dbReference type="ChEBI" id="CHEBI:43474"/>
        <dbReference type="ChEBI" id="CHEBI:456216"/>
    </reaction>
</comment>
<feature type="transmembrane region" description="Helical" evidence="13">
    <location>
        <begin position="876"/>
        <end position="896"/>
    </location>
</feature>
<dbReference type="Pfam" id="PF12409">
    <property type="entry name" value="P5-ATPase"/>
    <property type="match status" value="1"/>
</dbReference>
<dbReference type="PANTHER" id="PTHR45630">
    <property type="entry name" value="CATION-TRANSPORTING ATPASE-RELATED"/>
    <property type="match status" value="1"/>
</dbReference>
<keyword evidence="16" id="KW-1185">Reference proteome</keyword>
<feature type="transmembrane region" description="Helical" evidence="13">
    <location>
        <begin position="799"/>
        <end position="822"/>
    </location>
</feature>
<evidence type="ECO:0000256" key="2">
    <source>
        <dbReference type="ARBA" id="ARBA00006000"/>
    </source>
</evidence>
<dbReference type="EC" id="7.2.2.-" evidence="13"/>
<dbReference type="EMBL" id="JARBJD010000197">
    <property type="protein sequence ID" value="KAK2947555.1"/>
    <property type="molecule type" value="Genomic_DNA"/>
</dbReference>
<dbReference type="Pfam" id="PF13246">
    <property type="entry name" value="Cation_ATPase"/>
    <property type="match status" value="1"/>
</dbReference>
<dbReference type="SUPFAM" id="SSF81653">
    <property type="entry name" value="Calcium ATPase, transduction domain A"/>
    <property type="match status" value="1"/>
</dbReference>
<evidence type="ECO:0000313" key="16">
    <source>
        <dbReference type="Proteomes" id="UP001281761"/>
    </source>
</evidence>
<dbReference type="InterPro" id="IPR023298">
    <property type="entry name" value="ATPase_P-typ_TM_dom_sf"/>
</dbReference>
<name>A0ABQ9X6Z7_9EUKA</name>
<dbReference type="InterPro" id="IPR023299">
    <property type="entry name" value="ATPase_P-typ_cyto_dom_N"/>
</dbReference>
<feature type="transmembrane region" description="Helical" evidence="13">
    <location>
        <begin position="34"/>
        <end position="55"/>
    </location>
</feature>
<feature type="transmembrane region" description="Helical" evidence="13">
    <location>
        <begin position="924"/>
        <end position="949"/>
    </location>
</feature>
<evidence type="ECO:0000313" key="15">
    <source>
        <dbReference type="EMBL" id="KAK2947555.1"/>
    </source>
</evidence>
<evidence type="ECO:0000256" key="13">
    <source>
        <dbReference type="RuleBase" id="RU362082"/>
    </source>
</evidence>
<dbReference type="InterPro" id="IPR008250">
    <property type="entry name" value="ATPase_P-typ_transduc_dom_A_sf"/>
</dbReference>
<dbReference type="SUPFAM" id="SSF81660">
    <property type="entry name" value="Metal cation-transporting ATPase, ATP-binding domain N"/>
    <property type="match status" value="1"/>
</dbReference>
<comment type="caution">
    <text evidence="15">The sequence shown here is derived from an EMBL/GenBank/DDBJ whole genome shotgun (WGS) entry which is preliminary data.</text>
</comment>
<dbReference type="InterPro" id="IPR006544">
    <property type="entry name" value="P-type_TPase_V"/>
</dbReference>
<evidence type="ECO:0000256" key="11">
    <source>
        <dbReference type="ARBA" id="ARBA00023136"/>
    </source>
</evidence>
<keyword evidence="3" id="KW-0597">Phosphoprotein</keyword>
<evidence type="ECO:0000256" key="6">
    <source>
        <dbReference type="ARBA" id="ARBA00022741"/>
    </source>
</evidence>
<dbReference type="Gene3D" id="2.70.150.10">
    <property type="entry name" value="Calcium-transporting ATPase, cytoplasmic transduction domain A"/>
    <property type="match status" value="1"/>
</dbReference>
<comment type="similarity">
    <text evidence="2 13">Belongs to the cation transport ATPase (P-type) (TC 3.A.3) family. Type V subfamily.</text>
</comment>
<dbReference type="InterPro" id="IPR047819">
    <property type="entry name" value="P5A-ATPase_N"/>
</dbReference>